<reference evidence="4" key="1">
    <citation type="submission" date="2022-01" db="EMBL/GenBank/DDBJ databases">
        <authorList>
            <person name="King R."/>
        </authorList>
    </citation>
    <scope>NUCLEOTIDE SEQUENCE</scope>
</reference>
<proteinExistence type="predicted"/>
<dbReference type="Pfam" id="PF00379">
    <property type="entry name" value="Chitin_bind_4"/>
    <property type="match status" value="1"/>
</dbReference>
<feature type="compositionally biased region" description="Polar residues" evidence="2">
    <location>
        <begin position="300"/>
        <end position="345"/>
    </location>
</feature>
<evidence type="ECO:0000256" key="3">
    <source>
        <dbReference type="SAM" id="SignalP"/>
    </source>
</evidence>
<feature type="compositionally biased region" description="Low complexity" evidence="2">
    <location>
        <begin position="230"/>
        <end position="243"/>
    </location>
</feature>
<feature type="compositionally biased region" description="Low complexity" evidence="2">
    <location>
        <begin position="346"/>
        <end position="405"/>
    </location>
</feature>
<gene>
    <name evidence="4" type="ORF">DIABBA_LOCUS982</name>
</gene>
<feature type="region of interest" description="Disordered" evidence="2">
    <location>
        <begin position="477"/>
        <end position="502"/>
    </location>
</feature>
<feature type="compositionally biased region" description="Low complexity" evidence="2">
    <location>
        <begin position="482"/>
        <end position="502"/>
    </location>
</feature>
<evidence type="ECO:0000256" key="2">
    <source>
        <dbReference type="SAM" id="MobiDB-lite"/>
    </source>
</evidence>
<feature type="compositionally biased region" description="Low complexity" evidence="2">
    <location>
        <begin position="251"/>
        <end position="299"/>
    </location>
</feature>
<feature type="compositionally biased region" description="Basic and acidic residues" evidence="2">
    <location>
        <begin position="418"/>
        <end position="434"/>
    </location>
</feature>
<evidence type="ECO:0000256" key="1">
    <source>
        <dbReference type="PROSITE-ProRule" id="PRU00497"/>
    </source>
</evidence>
<feature type="region of interest" description="Disordered" evidence="2">
    <location>
        <begin position="230"/>
        <end position="446"/>
    </location>
</feature>
<evidence type="ECO:0000313" key="5">
    <source>
        <dbReference type="Proteomes" id="UP001153709"/>
    </source>
</evidence>
<accession>A0A9P0E0L7</accession>
<feature type="region of interest" description="Disordered" evidence="2">
    <location>
        <begin position="165"/>
        <end position="191"/>
    </location>
</feature>
<dbReference type="PROSITE" id="PS51155">
    <property type="entry name" value="CHIT_BIND_RR_2"/>
    <property type="match status" value="1"/>
</dbReference>
<keyword evidence="3" id="KW-0732">Signal</keyword>
<feature type="signal peptide" evidence="3">
    <location>
        <begin position="1"/>
        <end position="19"/>
    </location>
</feature>
<dbReference type="Proteomes" id="UP001153709">
    <property type="component" value="Chromosome 1"/>
</dbReference>
<feature type="chain" id="PRO_5040397976" evidence="3">
    <location>
        <begin position="20"/>
        <end position="502"/>
    </location>
</feature>
<dbReference type="OrthoDB" id="8188035at2759"/>
<organism evidence="4 5">
    <name type="scientific">Diabrotica balteata</name>
    <name type="common">Banded cucumber beetle</name>
    <dbReference type="NCBI Taxonomy" id="107213"/>
    <lineage>
        <taxon>Eukaryota</taxon>
        <taxon>Metazoa</taxon>
        <taxon>Ecdysozoa</taxon>
        <taxon>Arthropoda</taxon>
        <taxon>Hexapoda</taxon>
        <taxon>Insecta</taxon>
        <taxon>Pterygota</taxon>
        <taxon>Neoptera</taxon>
        <taxon>Endopterygota</taxon>
        <taxon>Coleoptera</taxon>
        <taxon>Polyphaga</taxon>
        <taxon>Cucujiformia</taxon>
        <taxon>Chrysomeloidea</taxon>
        <taxon>Chrysomelidae</taxon>
        <taxon>Galerucinae</taxon>
        <taxon>Diabroticina</taxon>
        <taxon>Diabroticites</taxon>
        <taxon>Diabrotica</taxon>
    </lineage>
</organism>
<evidence type="ECO:0000313" key="4">
    <source>
        <dbReference type="EMBL" id="CAH1236253.1"/>
    </source>
</evidence>
<keyword evidence="1" id="KW-0193">Cuticle</keyword>
<feature type="compositionally biased region" description="Polar residues" evidence="2">
    <location>
        <begin position="406"/>
        <end position="415"/>
    </location>
</feature>
<protein>
    <submittedName>
        <fullName evidence="4">Uncharacterized protein</fullName>
    </submittedName>
</protein>
<dbReference type="AlphaFoldDB" id="A0A9P0E0L7"/>
<dbReference type="GO" id="GO:0042302">
    <property type="term" value="F:structural constituent of cuticle"/>
    <property type="evidence" value="ECO:0007669"/>
    <property type="project" value="UniProtKB-UniRule"/>
</dbReference>
<dbReference type="EMBL" id="OU898276">
    <property type="protein sequence ID" value="CAH1236253.1"/>
    <property type="molecule type" value="Genomic_DNA"/>
</dbReference>
<keyword evidence="5" id="KW-1185">Reference proteome</keyword>
<name>A0A9P0E0L7_DIABA</name>
<sequence length="502" mass="55708">MKNLLFLFGFTSILSAFLAADVRLVNLDPPEAQQQIEQQDQSLHYAPKVDSNVPAVRYLGNEPHNVLEDIYLARQYHGQDGIGGYLYGYNIPDIAKTEKKVAGGDLRGAYNYINDDGTEIKVEYWDDGTGFHQIDNVPKILPKPIEESPEVKAEKDKFLARWHEEAERNQRPVASPYDANGNYASGPLSPQGQAEFKKMFENQPQGQYYQQSSSNSGVYQQNAQYQPAAQYQQTGQYQPTGQYHQSGQAKQGQPLGSLPQGQYYQSSQSQSSGQHQQSGQYQPTGQYQQPGQQGKYSGSVQQLNNPNQIDYTGAYSESQNSYANPTQNKPSGQYTPVASNFNQHSQQGGYQQPGQYQQGTYQQSATNQQPGSYQQGAYQQSGANQQPGSYQQGSQYHQSGQYQPSDNSKSNQVDNSGDYDKSWDNEGQYDKKYDEEEGSTGPPKGFFYSFDYPVGKIVQKGEVARVGDLKNAYSQNKATYESQVSSGNSGSAASQSSYSYGS</sequence>
<dbReference type="InterPro" id="IPR000618">
    <property type="entry name" value="Insect_cuticle"/>
</dbReference>